<proteinExistence type="predicted"/>
<evidence type="ECO:0000313" key="2">
    <source>
        <dbReference type="Proteomes" id="UP000321558"/>
    </source>
</evidence>
<sequence>MLPDKYIADLLVRMSHYSNAIENNTITLPETVSIIVHSVIPNNVSLREFYEIDNHQYAMEYVLSANILEEKFSIDTLLKMHEILMDKLHHEKGSLNHNIMLF</sequence>
<dbReference type="AlphaFoldDB" id="A0A511ZLH5"/>
<accession>A0A511ZLH5</accession>
<dbReference type="Gene3D" id="1.10.3290.10">
    <property type="entry name" value="Fido-like domain"/>
    <property type="match status" value="1"/>
</dbReference>
<evidence type="ECO:0008006" key="3">
    <source>
        <dbReference type="Google" id="ProtNLM"/>
    </source>
</evidence>
<dbReference type="EMBL" id="BJYM01000012">
    <property type="protein sequence ID" value="GEN88302.1"/>
    <property type="molecule type" value="Genomic_DNA"/>
</dbReference>
<protein>
    <recommendedName>
        <fullName evidence="3">Fic family protein</fullName>
    </recommendedName>
</protein>
<dbReference type="Proteomes" id="UP000321558">
    <property type="component" value="Unassembled WGS sequence"/>
</dbReference>
<dbReference type="InterPro" id="IPR036597">
    <property type="entry name" value="Fido-like_dom_sf"/>
</dbReference>
<keyword evidence="2" id="KW-1185">Reference proteome</keyword>
<reference evidence="1 2" key="1">
    <citation type="submission" date="2019-07" db="EMBL/GenBank/DDBJ databases">
        <title>Whole genome shotgun sequence of Oceanobacillus sojae NBRC 105379.</title>
        <authorList>
            <person name="Hosoyama A."/>
            <person name="Uohara A."/>
            <person name="Ohji S."/>
            <person name="Ichikawa N."/>
        </authorList>
    </citation>
    <scope>NUCLEOTIDE SEQUENCE [LARGE SCALE GENOMIC DNA]</scope>
    <source>
        <strain evidence="1 2">NBRC 105379</strain>
    </source>
</reference>
<evidence type="ECO:0000313" key="1">
    <source>
        <dbReference type="EMBL" id="GEN88302.1"/>
    </source>
</evidence>
<comment type="caution">
    <text evidence="1">The sequence shown here is derived from an EMBL/GenBank/DDBJ whole genome shotgun (WGS) entry which is preliminary data.</text>
</comment>
<name>A0A511ZLH5_9BACI</name>
<gene>
    <name evidence="1" type="ORF">OSO01_30410</name>
</gene>
<organism evidence="1 2">
    <name type="scientific">Oceanobacillus sojae</name>
    <dbReference type="NCBI Taxonomy" id="582851"/>
    <lineage>
        <taxon>Bacteria</taxon>
        <taxon>Bacillati</taxon>
        <taxon>Bacillota</taxon>
        <taxon>Bacilli</taxon>
        <taxon>Bacillales</taxon>
        <taxon>Bacillaceae</taxon>
        <taxon>Oceanobacillus</taxon>
    </lineage>
</organism>